<evidence type="ECO:0000313" key="4">
    <source>
        <dbReference type="Proteomes" id="UP000680714"/>
    </source>
</evidence>
<dbReference type="InterPro" id="IPR025948">
    <property type="entry name" value="HTH-like_dom"/>
</dbReference>
<dbReference type="Pfam" id="PF13276">
    <property type="entry name" value="HTH_21"/>
    <property type="match status" value="1"/>
</dbReference>
<keyword evidence="1" id="KW-0175">Coiled coil</keyword>
<gene>
    <name evidence="3" type="ORF">KEC16_19600</name>
</gene>
<comment type="caution">
    <text evidence="3">The sequence shown here is derived from an EMBL/GenBank/DDBJ whole genome shotgun (WGS) entry which is preliminary data.</text>
</comment>
<accession>A0ABS5IJH1</accession>
<dbReference type="PANTHER" id="PTHR46889">
    <property type="entry name" value="TRANSPOSASE INSF FOR INSERTION SEQUENCE IS3B-RELATED"/>
    <property type="match status" value="1"/>
</dbReference>
<dbReference type="Pfam" id="PF13333">
    <property type="entry name" value="rve_2"/>
    <property type="match status" value="1"/>
</dbReference>
<dbReference type="InterPro" id="IPR036397">
    <property type="entry name" value="RNaseH_sf"/>
</dbReference>
<proteinExistence type="predicted"/>
<evidence type="ECO:0000313" key="3">
    <source>
        <dbReference type="EMBL" id="MBR9973928.1"/>
    </source>
</evidence>
<evidence type="ECO:0000259" key="2">
    <source>
        <dbReference type="PROSITE" id="PS50994"/>
    </source>
</evidence>
<sequence>MTGSGMRTFTDEFKREAIRLVQTSGRTIGQIADDLGIGHSTLGKWLAKHRDVALLSGPHEDTAKELARLRKENEILRAERDLLKKAAAFFAGNKSMIFRHIDEKKADLCIARKCALFGVSVSGFYAWKGRKPSRRQLDDMVLLAHIRSQFSLSHETYGSPRMVVELQEDGIDVGRHRVARLMRDNGLKALQKRGFKKTTDSDHGGPVAPNMLDQDFTADGPDQKWGADISYIWTAEGWLYLAIVVDLFSRRIVGWATSDRMKKDLALTALKRALAIRQPAAGIIHHSDRGSQYCSGDYRKLLADHKTFASMSGKGNCYDNAMVETVFKTIKSELIWRTAWQSRRQADIAIGRYIDGFYNPVRRHSALGYKSPCRFEAEAA</sequence>
<dbReference type="Pfam" id="PF01527">
    <property type="entry name" value="HTH_Tnp_1"/>
    <property type="match status" value="1"/>
</dbReference>
<evidence type="ECO:0000256" key="1">
    <source>
        <dbReference type="SAM" id="Coils"/>
    </source>
</evidence>
<feature type="domain" description="Integrase catalytic" evidence="2">
    <location>
        <begin position="217"/>
        <end position="379"/>
    </location>
</feature>
<dbReference type="InterPro" id="IPR012337">
    <property type="entry name" value="RNaseH-like_sf"/>
</dbReference>
<dbReference type="InterPro" id="IPR050900">
    <property type="entry name" value="Transposase_IS3/IS150/IS904"/>
</dbReference>
<dbReference type="SUPFAM" id="SSF46689">
    <property type="entry name" value="Homeodomain-like"/>
    <property type="match status" value="1"/>
</dbReference>
<dbReference type="InterPro" id="IPR001584">
    <property type="entry name" value="Integrase_cat-core"/>
</dbReference>
<dbReference type="Gene3D" id="1.10.10.60">
    <property type="entry name" value="Homeodomain-like"/>
    <property type="match status" value="1"/>
</dbReference>
<dbReference type="PROSITE" id="PS50994">
    <property type="entry name" value="INTEGRASE"/>
    <property type="match status" value="1"/>
</dbReference>
<name>A0ABS5IJH1_9PROT</name>
<feature type="coiled-coil region" evidence="1">
    <location>
        <begin position="59"/>
        <end position="86"/>
    </location>
</feature>
<dbReference type="Proteomes" id="UP000680714">
    <property type="component" value="Unassembled WGS sequence"/>
</dbReference>
<dbReference type="Pfam" id="PF00665">
    <property type="entry name" value="rve"/>
    <property type="match status" value="1"/>
</dbReference>
<dbReference type="EMBL" id="JAGTUF010000053">
    <property type="protein sequence ID" value="MBR9973928.1"/>
    <property type="molecule type" value="Genomic_DNA"/>
</dbReference>
<dbReference type="InterPro" id="IPR002514">
    <property type="entry name" value="Transposase_8"/>
</dbReference>
<organism evidence="3 4">
    <name type="scientific">Magnetospirillum sulfuroxidans</name>
    <dbReference type="NCBI Taxonomy" id="611300"/>
    <lineage>
        <taxon>Bacteria</taxon>
        <taxon>Pseudomonadati</taxon>
        <taxon>Pseudomonadota</taxon>
        <taxon>Alphaproteobacteria</taxon>
        <taxon>Rhodospirillales</taxon>
        <taxon>Rhodospirillaceae</taxon>
        <taxon>Magnetospirillum</taxon>
    </lineage>
</organism>
<reference evidence="3 4" key="1">
    <citation type="submission" date="2021-04" db="EMBL/GenBank/DDBJ databases">
        <title>Magnetospirillum sulfuroxidans sp. nov., a facultative chemolithoautotrophic sulfur-oxidizing alphaproteobacterium isolated from freshwater sediment and proposals for Paramagetospirillum gen. nov., and Magnetospirillaceae fam. nov.</title>
        <authorList>
            <person name="Koziaeva V."/>
            <person name="Geelhoed J.S."/>
            <person name="Sorokin D.Y."/>
            <person name="Grouzdev D.S."/>
        </authorList>
    </citation>
    <scope>NUCLEOTIDE SEQUENCE [LARGE SCALE GENOMIC DNA]</scope>
    <source>
        <strain evidence="3 4">J10</strain>
    </source>
</reference>
<dbReference type="InterPro" id="IPR009057">
    <property type="entry name" value="Homeodomain-like_sf"/>
</dbReference>
<dbReference type="Gene3D" id="3.30.420.10">
    <property type="entry name" value="Ribonuclease H-like superfamily/Ribonuclease H"/>
    <property type="match status" value="1"/>
</dbReference>
<protein>
    <submittedName>
        <fullName evidence="3">IS3 family transposase</fullName>
    </submittedName>
</protein>
<dbReference type="InterPro" id="IPR048020">
    <property type="entry name" value="Transpos_IS3"/>
</dbReference>
<keyword evidence="4" id="KW-1185">Reference proteome</keyword>
<dbReference type="SUPFAM" id="SSF53098">
    <property type="entry name" value="Ribonuclease H-like"/>
    <property type="match status" value="1"/>
</dbReference>
<dbReference type="PANTHER" id="PTHR46889:SF4">
    <property type="entry name" value="TRANSPOSASE INSO FOR INSERTION SEQUENCE ELEMENT IS911B-RELATED"/>
    <property type="match status" value="1"/>
</dbReference>
<dbReference type="NCBIfam" id="NF033516">
    <property type="entry name" value="transpos_IS3"/>
    <property type="match status" value="1"/>
</dbReference>